<dbReference type="Pfam" id="PF07963">
    <property type="entry name" value="N_methyl"/>
    <property type="match status" value="1"/>
</dbReference>
<keyword evidence="1" id="KW-1133">Transmembrane helix</keyword>
<name>A0A9D8KBQ0_9DELT</name>
<dbReference type="Proteomes" id="UP000809273">
    <property type="component" value="Unassembled WGS sequence"/>
</dbReference>
<accession>A0A9D8KBQ0</accession>
<organism evidence="2 3">
    <name type="scientific">Candidatus Zymogenus saltonus</name>
    <dbReference type="NCBI Taxonomy" id="2844893"/>
    <lineage>
        <taxon>Bacteria</taxon>
        <taxon>Deltaproteobacteria</taxon>
        <taxon>Candidatus Zymogenia</taxon>
        <taxon>Candidatus Zymogeniales</taxon>
        <taxon>Candidatus Zymogenaceae</taxon>
        <taxon>Candidatus Zymogenus</taxon>
    </lineage>
</organism>
<sequence length="136" mass="15621">MITKMRRLMRPLRFDCGSERGFSILENMISMAIFSVGILSISMLFTQTMTFTHNSEKMSVATNLAKGKLEELRNTPYANIVPGTDSETVDNVKFDLEWTVTNDSPVKGVRKVVMEISWTDLRKDHTIEFETLFSRF</sequence>
<evidence type="ECO:0000313" key="3">
    <source>
        <dbReference type="Proteomes" id="UP000809273"/>
    </source>
</evidence>
<evidence type="ECO:0000313" key="2">
    <source>
        <dbReference type="EMBL" id="MBN1571823.1"/>
    </source>
</evidence>
<protein>
    <submittedName>
        <fullName evidence="2">Prepilin-type N-terminal cleavage/methylation domain-containing protein</fullName>
    </submittedName>
</protein>
<proteinExistence type="predicted"/>
<dbReference type="AlphaFoldDB" id="A0A9D8KBQ0"/>
<keyword evidence="1" id="KW-0472">Membrane</keyword>
<gene>
    <name evidence="2" type="ORF">JW984_01365</name>
</gene>
<dbReference type="EMBL" id="JAFGIX010000007">
    <property type="protein sequence ID" value="MBN1571823.1"/>
    <property type="molecule type" value="Genomic_DNA"/>
</dbReference>
<evidence type="ECO:0000256" key="1">
    <source>
        <dbReference type="SAM" id="Phobius"/>
    </source>
</evidence>
<keyword evidence="1" id="KW-0812">Transmembrane</keyword>
<dbReference type="InterPro" id="IPR012902">
    <property type="entry name" value="N_methyl_site"/>
</dbReference>
<feature type="transmembrane region" description="Helical" evidence="1">
    <location>
        <begin position="21"/>
        <end position="45"/>
    </location>
</feature>
<reference evidence="2" key="2">
    <citation type="submission" date="2021-01" db="EMBL/GenBank/DDBJ databases">
        <authorList>
            <person name="Hahn C.R."/>
            <person name="Youssef N.H."/>
            <person name="Elshahed M."/>
        </authorList>
    </citation>
    <scope>NUCLEOTIDE SEQUENCE</scope>
    <source>
        <strain evidence="2">Zod_Metabat.24</strain>
    </source>
</reference>
<reference evidence="2" key="1">
    <citation type="journal article" date="2021" name="Environ. Microbiol.">
        <title>Genomic characterization of three novel Desulfobacterota classes expand the metabolic and phylogenetic diversity of the phylum.</title>
        <authorList>
            <person name="Murphy C.L."/>
            <person name="Biggerstaff J."/>
            <person name="Eichhorn A."/>
            <person name="Ewing E."/>
            <person name="Shahan R."/>
            <person name="Soriano D."/>
            <person name="Stewart S."/>
            <person name="VanMol K."/>
            <person name="Walker R."/>
            <person name="Walters P."/>
            <person name="Elshahed M.S."/>
            <person name="Youssef N.H."/>
        </authorList>
    </citation>
    <scope>NUCLEOTIDE SEQUENCE</scope>
    <source>
        <strain evidence="2">Zod_Metabat.24</strain>
    </source>
</reference>
<comment type="caution">
    <text evidence="2">The sequence shown here is derived from an EMBL/GenBank/DDBJ whole genome shotgun (WGS) entry which is preliminary data.</text>
</comment>